<proteinExistence type="predicted"/>
<protein>
    <submittedName>
        <fullName evidence="3">Transposase DDE domain protein</fullName>
    </submittedName>
</protein>
<reference evidence="3 4" key="1">
    <citation type="submission" date="2016-09" db="EMBL/GenBank/DDBJ databases">
        <title>Pseudonocardia autotrophica DSM535, a candidate organism with high potential of specific P450 cytochromes.</title>
        <authorList>
            <person name="Grumaz C."/>
            <person name="Vainshtein Y."/>
            <person name="Kirstahler P."/>
            <person name="Sohn K."/>
        </authorList>
    </citation>
    <scope>NUCLEOTIDE SEQUENCE [LARGE SCALE GENOMIC DNA]</scope>
    <source>
        <strain evidence="3 4">DSM 535</strain>
    </source>
</reference>
<dbReference type="PANTHER" id="PTHR30007">
    <property type="entry name" value="PHP DOMAIN PROTEIN"/>
    <property type="match status" value="1"/>
</dbReference>
<dbReference type="Pfam" id="PF01609">
    <property type="entry name" value="DDE_Tnp_1"/>
    <property type="match status" value="1"/>
</dbReference>
<dbReference type="Proteomes" id="UP000194360">
    <property type="component" value="Unassembled WGS sequence"/>
</dbReference>
<evidence type="ECO:0000313" key="4">
    <source>
        <dbReference type="Proteomes" id="UP000194360"/>
    </source>
</evidence>
<sequence length="547" mass="58725">MSVILTPGQAGDNPQLLPLLDQIVVGRDGPGRPRTRPDRVLADKAYSHPSTRAALRRRRIAFTSPERSDQIQRRRAKGPRGGRPPAFDPALYASRNVVERCFNRLKQFRALATRYAKRVAYYRSSSPRPCCGCAPTYRTRPSPTAHKLAQILHARQRPVLALGAPGAVDAVHDYASKPYEDDQAAPRWDTAALINAVGWRLLQTALDQGENAALDLLHRVADELRAPSDRAVLAELAAGLDLRRTAGPMLTPLAAVAFSLAFTGSRSGWHDAGDSRRSDLWRRAVASNSDAAASILANQVLAAVAGRSYKTYGVTRAVVSAFAAQAVDPAEARGDSAFACWDAAFDVIAHRLPGSTPYDDAKSYEPTSVPSCRSATDIALARLALAIVAMPGRADRRRALVAATVLFAARPAVARAAIMEILAADLGAGPLTWLLTVAHDGLGETGVPDDLAARLTELTRSELLSVRALAAAVLAKARRPVPAPPATAAHPLLERAFRDDLSERPNSSTTCTRRRATSWRCTRGNAWPPPANLPDCGSPPPPSPRRC</sequence>
<dbReference type="GO" id="GO:0004803">
    <property type="term" value="F:transposase activity"/>
    <property type="evidence" value="ECO:0007669"/>
    <property type="project" value="InterPro"/>
</dbReference>
<dbReference type="AlphaFoldDB" id="A0A1Y2MJ71"/>
<feature type="domain" description="Transposase IS4-like" evidence="2">
    <location>
        <begin position="2"/>
        <end position="118"/>
    </location>
</feature>
<accession>A0A1Y2MJ71</accession>
<dbReference type="InterPro" id="IPR002559">
    <property type="entry name" value="Transposase_11"/>
</dbReference>
<dbReference type="EMBL" id="MIGB01000058">
    <property type="protein sequence ID" value="OSY35101.1"/>
    <property type="molecule type" value="Genomic_DNA"/>
</dbReference>
<feature type="compositionally biased region" description="Pro residues" evidence="1">
    <location>
        <begin position="527"/>
        <end position="547"/>
    </location>
</feature>
<name>A0A1Y2MJ71_PSEAH</name>
<comment type="caution">
    <text evidence="3">The sequence shown here is derived from an EMBL/GenBank/DDBJ whole genome shotgun (WGS) entry which is preliminary data.</text>
</comment>
<organism evidence="3 4">
    <name type="scientific">Pseudonocardia autotrophica</name>
    <name type="common">Amycolata autotrophica</name>
    <name type="synonym">Nocardia autotrophica</name>
    <dbReference type="NCBI Taxonomy" id="2074"/>
    <lineage>
        <taxon>Bacteria</taxon>
        <taxon>Bacillati</taxon>
        <taxon>Actinomycetota</taxon>
        <taxon>Actinomycetes</taxon>
        <taxon>Pseudonocardiales</taxon>
        <taxon>Pseudonocardiaceae</taxon>
        <taxon>Pseudonocardia</taxon>
    </lineage>
</organism>
<feature type="region of interest" description="Disordered" evidence="1">
    <location>
        <begin position="522"/>
        <end position="547"/>
    </location>
</feature>
<dbReference type="STRING" id="2074.BG845_06334"/>
<feature type="region of interest" description="Disordered" evidence="1">
    <location>
        <begin position="59"/>
        <end position="88"/>
    </location>
</feature>
<dbReference type="GO" id="GO:0003677">
    <property type="term" value="F:DNA binding"/>
    <property type="evidence" value="ECO:0007669"/>
    <property type="project" value="InterPro"/>
</dbReference>
<dbReference type="GO" id="GO:0006313">
    <property type="term" value="P:DNA transposition"/>
    <property type="evidence" value="ECO:0007669"/>
    <property type="project" value="InterPro"/>
</dbReference>
<keyword evidence="4" id="KW-1185">Reference proteome</keyword>
<evidence type="ECO:0000256" key="1">
    <source>
        <dbReference type="SAM" id="MobiDB-lite"/>
    </source>
</evidence>
<gene>
    <name evidence="3" type="ORF">BG845_06334</name>
</gene>
<evidence type="ECO:0000259" key="2">
    <source>
        <dbReference type="Pfam" id="PF01609"/>
    </source>
</evidence>
<evidence type="ECO:0000313" key="3">
    <source>
        <dbReference type="EMBL" id="OSY35101.1"/>
    </source>
</evidence>
<dbReference type="PANTHER" id="PTHR30007:SF1">
    <property type="entry name" value="BLR1914 PROTEIN"/>
    <property type="match status" value="1"/>
</dbReference>